<protein>
    <submittedName>
        <fullName evidence="6">Cytosolic carboxypeptidase 1-like isoform X1</fullName>
    </submittedName>
</protein>
<evidence type="ECO:0000256" key="2">
    <source>
        <dbReference type="ARBA" id="ARBA00005988"/>
    </source>
</evidence>
<dbReference type="GO" id="GO:0008270">
    <property type="term" value="F:zinc ion binding"/>
    <property type="evidence" value="ECO:0007669"/>
    <property type="project" value="InterPro"/>
</dbReference>
<feature type="domain" description="Peptidase M14" evidence="5">
    <location>
        <begin position="616"/>
        <end position="887"/>
    </location>
</feature>
<proteinExistence type="inferred from homology"/>
<dbReference type="Gene3D" id="3.40.630.10">
    <property type="entry name" value="Zn peptidases"/>
    <property type="match status" value="1"/>
</dbReference>
<comment type="similarity">
    <text evidence="2 3">Belongs to the peptidase M14 family.</text>
</comment>
<comment type="caution">
    <text evidence="6">The sequence shown here is derived from an EMBL/GenBank/DDBJ whole genome shotgun (WGS) entry which is preliminary data.</text>
</comment>
<reference evidence="6 7" key="1">
    <citation type="journal article" date="2018" name="Gigascience">
        <title>Genomes of trombidid mites reveal novel predicted allergens and laterally-transferred genes associated with secondary metabolism.</title>
        <authorList>
            <person name="Dong X."/>
            <person name="Chaisiri K."/>
            <person name="Xia D."/>
            <person name="Armstrong S.D."/>
            <person name="Fang Y."/>
            <person name="Donnelly M.J."/>
            <person name="Kadowaki T."/>
            <person name="McGarry J.W."/>
            <person name="Darby A.C."/>
            <person name="Makepeace B.L."/>
        </authorList>
    </citation>
    <scope>NUCLEOTIDE SEQUENCE [LARGE SCALE GENOMIC DNA]</scope>
    <source>
        <strain evidence="6">UoL-WK</strain>
    </source>
</reference>
<dbReference type="OrthoDB" id="6505355at2759"/>
<dbReference type="InterPro" id="IPR050821">
    <property type="entry name" value="Cytosolic_carboxypeptidase"/>
</dbReference>
<evidence type="ECO:0000256" key="1">
    <source>
        <dbReference type="ARBA" id="ARBA00001947"/>
    </source>
</evidence>
<dbReference type="PROSITE" id="PS52035">
    <property type="entry name" value="PEPTIDASE_M14"/>
    <property type="match status" value="1"/>
</dbReference>
<evidence type="ECO:0000256" key="4">
    <source>
        <dbReference type="SAM" id="MobiDB-lite"/>
    </source>
</evidence>
<dbReference type="STRING" id="1965070.A0A443R845"/>
<keyword evidence="6" id="KW-0378">Hydrolase</keyword>
<evidence type="ECO:0000313" key="6">
    <source>
        <dbReference type="EMBL" id="RWS11437.1"/>
    </source>
</evidence>
<comment type="cofactor">
    <cofactor evidence="1">
        <name>Zn(2+)</name>
        <dbReference type="ChEBI" id="CHEBI:29105"/>
    </cofactor>
</comment>
<feature type="active site" description="Proton donor/acceptor" evidence="3">
    <location>
        <position position="859"/>
    </location>
</feature>
<dbReference type="Proteomes" id="UP000285301">
    <property type="component" value="Unassembled WGS sequence"/>
</dbReference>
<dbReference type="GO" id="GO:0004181">
    <property type="term" value="F:metallocarboxypeptidase activity"/>
    <property type="evidence" value="ECO:0007669"/>
    <property type="project" value="InterPro"/>
</dbReference>
<evidence type="ECO:0000259" key="5">
    <source>
        <dbReference type="PROSITE" id="PS52035"/>
    </source>
</evidence>
<dbReference type="InterPro" id="IPR040626">
    <property type="entry name" value="Pepdidase_M14_N"/>
</dbReference>
<dbReference type="SUPFAM" id="SSF53187">
    <property type="entry name" value="Zn-dependent exopeptidases"/>
    <property type="match status" value="1"/>
</dbReference>
<evidence type="ECO:0000313" key="7">
    <source>
        <dbReference type="Proteomes" id="UP000285301"/>
    </source>
</evidence>
<dbReference type="PANTHER" id="PTHR12756:SF11">
    <property type="entry name" value="CYTOSOLIC CARBOXYPEPTIDASE 1"/>
    <property type="match status" value="1"/>
</dbReference>
<feature type="region of interest" description="Disordered" evidence="4">
    <location>
        <begin position="251"/>
        <end position="299"/>
    </location>
</feature>
<feature type="non-terminal residue" evidence="6">
    <location>
        <position position="917"/>
    </location>
</feature>
<keyword evidence="6" id="KW-0645">Protease</keyword>
<dbReference type="GO" id="GO:0006508">
    <property type="term" value="P:proteolysis"/>
    <property type="evidence" value="ECO:0007669"/>
    <property type="project" value="InterPro"/>
</dbReference>
<dbReference type="Gene3D" id="2.60.40.3120">
    <property type="match status" value="1"/>
</dbReference>
<feature type="compositionally biased region" description="Basic and acidic residues" evidence="4">
    <location>
        <begin position="251"/>
        <end position="274"/>
    </location>
</feature>
<accession>A0A443R845</accession>
<dbReference type="AlphaFoldDB" id="A0A443R845"/>
<evidence type="ECO:0000256" key="3">
    <source>
        <dbReference type="PROSITE-ProRule" id="PRU01379"/>
    </source>
</evidence>
<keyword evidence="6" id="KW-0121">Carboxypeptidase</keyword>
<organism evidence="6 7">
    <name type="scientific">Dinothrombium tinctorium</name>
    <dbReference type="NCBI Taxonomy" id="1965070"/>
    <lineage>
        <taxon>Eukaryota</taxon>
        <taxon>Metazoa</taxon>
        <taxon>Ecdysozoa</taxon>
        <taxon>Arthropoda</taxon>
        <taxon>Chelicerata</taxon>
        <taxon>Arachnida</taxon>
        <taxon>Acari</taxon>
        <taxon>Acariformes</taxon>
        <taxon>Trombidiformes</taxon>
        <taxon>Prostigmata</taxon>
        <taxon>Anystina</taxon>
        <taxon>Parasitengona</taxon>
        <taxon>Trombidioidea</taxon>
        <taxon>Trombidiidae</taxon>
        <taxon>Dinothrombium</taxon>
    </lineage>
</organism>
<dbReference type="Pfam" id="PF00246">
    <property type="entry name" value="Peptidase_M14"/>
    <property type="match status" value="1"/>
</dbReference>
<keyword evidence="7" id="KW-1185">Reference proteome</keyword>
<dbReference type="EMBL" id="NCKU01001703">
    <property type="protein sequence ID" value="RWS11437.1"/>
    <property type="molecule type" value="Genomic_DNA"/>
</dbReference>
<feature type="compositionally biased region" description="Low complexity" evidence="4">
    <location>
        <begin position="278"/>
        <end position="289"/>
    </location>
</feature>
<dbReference type="InterPro" id="IPR000834">
    <property type="entry name" value="Peptidase_M14"/>
</dbReference>
<gene>
    <name evidence="6" type="ORF">B4U79_07762</name>
</gene>
<sequence>MTANATLRKMKGIFERMLHKDLNDLFRGIRSNKDNEALLSFLKQLADCPKTAFYLLEKDEGELNASEIFACLFTIVDTKSLSSYACVYALEVVALLCKCKRATLVLVQLRTNYLFRLCKCLQETLDFLAKKRHSFRYLREINAILCTFLHAGYFKVGREAMKEVGVNHVIFTFMKNFFDQKINSKYTERIIMLCSLAIQRCLPPLQIPLASFNPYHFIFKRVQSEDMIPKDQSEHTSELIDEGILPDAAGKQEEYCDSEKKSKASTDSSEKSDYEFFSGSENSCNNSSSEESETEDIPEQSVDLTLYSEFFKELSLFPQSFVYEQESTVDDSSEEKKDNSFFRYFLHSSRSRRNSLKRQSESLGLQEFACAPVLDVDSVREDNENVSPGDTWFDVLSFVSLNKVKSVIPFVKIAECMQRDVRGVPQLEQLSLCENSLLNKLWFSKLVEHIEKRSYMANMNFDNVVYDIEKECNAENSLRFESRFENGNLRKVIRTGPTEYTLLLNTDVNTSSFGQWFFFEVKSMKKGVQYVFDIINCRKQRSLYREGVCPLLHSKKEYELNKVAWKRVGTDVTYYRNHYVDVNSVYCILHENPYYTLTFSITFPHDDDTCYLSYNYPYTYSMLLTHLHFWQRIVDNTDIYFDKQILCQTLAGNDLPILTITNRKKDNRPQYVFLLARVHPSESPASWNMKGCIDFLLSNSSEANKLRDNYVFKIVPMMNPDGVVNGNSRTSLSGDDLNRQWVRPDPFTHPTIFHTKMLLKYINSISKGSNPVFFCDFHGHSHRSNVFLYGCAPQLSWRKKDRTQASNDYSCFIVPLLLSELAPAFNINYCSFSMDKSKEGTARITVWREFGVKLSYTMECTQGGCDQGIYRSKHLGIEQLKEMGAHVCKLISQIQFKTVGGKPIPQMTETMRNHASA</sequence>
<name>A0A443R845_9ACAR</name>
<dbReference type="Pfam" id="PF18027">
    <property type="entry name" value="Pepdidase_M14_N"/>
    <property type="match status" value="1"/>
</dbReference>
<dbReference type="PANTHER" id="PTHR12756">
    <property type="entry name" value="CYTOSOLIC CARBOXYPEPTIDASE"/>
    <property type="match status" value="1"/>
</dbReference>